<feature type="transmembrane region" description="Helical" evidence="8">
    <location>
        <begin position="175"/>
        <end position="197"/>
    </location>
</feature>
<feature type="region of interest" description="Disordered" evidence="7">
    <location>
        <begin position="1"/>
        <end position="37"/>
    </location>
</feature>
<comment type="subcellular location">
    <subcellularLocation>
        <location evidence="1">Membrane</location>
        <topology evidence="1">Multi-pass membrane protein</topology>
    </subcellularLocation>
</comment>
<dbReference type="InterPro" id="IPR058533">
    <property type="entry name" value="Cation_efflux_TM"/>
</dbReference>
<feature type="domain" description="Cation efflux protein transmembrane" evidence="9">
    <location>
        <begin position="74"/>
        <end position="267"/>
    </location>
</feature>
<dbReference type="Proteomes" id="UP001237823">
    <property type="component" value="Unassembled WGS sequence"/>
</dbReference>
<feature type="domain" description="Cation efflux protein cytoplasmic" evidence="10">
    <location>
        <begin position="275"/>
        <end position="342"/>
    </location>
</feature>
<dbReference type="Pfam" id="PF16916">
    <property type="entry name" value="ZT_dimer"/>
    <property type="match status" value="1"/>
</dbReference>
<dbReference type="PANTHER" id="PTHR43840">
    <property type="entry name" value="MITOCHONDRIAL METAL TRANSPORTER 1-RELATED"/>
    <property type="match status" value="1"/>
</dbReference>
<feature type="compositionally biased region" description="Basic and acidic residues" evidence="7">
    <location>
        <begin position="1"/>
        <end position="17"/>
    </location>
</feature>
<evidence type="ECO:0000259" key="9">
    <source>
        <dbReference type="Pfam" id="PF01545"/>
    </source>
</evidence>
<dbReference type="EMBL" id="JAUCML010000006">
    <property type="protein sequence ID" value="MDM7885641.1"/>
    <property type="molecule type" value="Genomic_DNA"/>
</dbReference>
<evidence type="ECO:0000256" key="8">
    <source>
        <dbReference type="SAM" id="Phobius"/>
    </source>
</evidence>
<evidence type="ECO:0000256" key="4">
    <source>
        <dbReference type="ARBA" id="ARBA00022692"/>
    </source>
</evidence>
<evidence type="ECO:0000256" key="3">
    <source>
        <dbReference type="ARBA" id="ARBA00022448"/>
    </source>
</evidence>
<keyword evidence="12" id="KW-1185">Reference proteome</keyword>
<feature type="transmembrane region" description="Helical" evidence="8">
    <location>
        <begin position="242"/>
        <end position="259"/>
    </location>
</feature>
<dbReference type="InterPro" id="IPR036837">
    <property type="entry name" value="Cation_efflux_CTD_sf"/>
</dbReference>
<comment type="similarity">
    <text evidence="2">Belongs to the cation diffusion facilitator (CDF) transporter (TC 2.A.4) family.</text>
</comment>
<comment type="caution">
    <text evidence="11">The sequence shown here is derived from an EMBL/GenBank/DDBJ whole genome shotgun (WGS) entry which is preliminary data.</text>
</comment>
<dbReference type="NCBIfam" id="TIGR01297">
    <property type="entry name" value="CDF"/>
    <property type="match status" value="1"/>
</dbReference>
<sequence length="351" mass="37241">MTGHDHASVRADHDHPHGHGHGHGHGHEHGEHGHSHPHGGVKGFLYDLFVPHTHDSADSIDDAMEASTAGVRALKISLFVLLATTVLQAVVVAFTGSIALLADTIHNFADALTAVPLWIAFVLGRRAANRRYTYGYGRAEDLAGMFIVFVVALSAVVAGWQAIDRFITPRPIENPWLLVAAGLIGFAGNEAVAIYRIRVGRKIGSAALVADGVHARLDGFTSLSVVLGAIGVLLGFPIADPIIGLLIAVSIMVLLWGTVKSIGARLMDAIDPALLGEAEHALAHTTGVEAVRDLRLRWVGHRLTGSATVEVTTASLHDAEHIAEQAAEHVHEAMGNVDEFTVSPAAHTHQH</sequence>
<feature type="compositionally biased region" description="Basic and acidic residues" evidence="7">
    <location>
        <begin position="25"/>
        <end position="34"/>
    </location>
</feature>
<feature type="transmembrane region" description="Helical" evidence="8">
    <location>
        <begin position="143"/>
        <end position="163"/>
    </location>
</feature>
<dbReference type="InterPro" id="IPR027470">
    <property type="entry name" value="Cation_efflux_CTD"/>
</dbReference>
<dbReference type="Gene3D" id="3.30.70.1350">
    <property type="entry name" value="Cation efflux protein, cytoplasmic domain"/>
    <property type="match status" value="1"/>
</dbReference>
<evidence type="ECO:0000256" key="5">
    <source>
        <dbReference type="ARBA" id="ARBA00022989"/>
    </source>
</evidence>
<feature type="transmembrane region" description="Helical" evidence="8">
    <location>
        <begin position="217"/>
        <end position="236"/>
    </location>
</feature>
<keyword evidence="3" id="KW-0813">Transport</keyword>
<dbReference type="Pfam" id="PF01545">
    <property type="entry name" value="Cation_efflux"/>
    <property type="match status" value="1"/>
</dbReference>
<protein>
    <submittedName>
        <fullName evidence="11">Cation diffusion facilitator family transporter</fullName>
    </submittedName>
</protein>
<accession>A0ABT7T7T2</accession>
<evidence type="ECO:0000256" key="1">
    <source>
        <dbReference type="ARBA" id="ARBA00004141"/>
    </source>
</evidence>
<keyword evidence="6 8" id="KW-0472">Membrane</keyword>
<dbReference type="SUPFAM" id="SSF161111">
    <property type="entry name" value="Cation efflux protein transmembrane domain-like"/>
    <property type="match status" value="1"/>
</dbReference>
<evidence type="ECO:0000313" key="12">
    <source>
        <dbReference type="Proteomes" id="UP001237823"/>
    </source>
</evidence>
<evidence type="ECO:0000313" key="11">
    <source>
        <dbReference type="EMBL" id="MDM7885641.1"/>
    </source>
</evidence>
<evidence type="ECO:0000256" key="7">
    <source>
        <dbReference type="SAM" id="MobiDB-lite"/>
    </source>
</evidence>
<reference evidence="11 12" key="1">
    <citation type="submission" date="2023-06" db="EMBL/GenBank/DDBJ databases">
        <authorList>
            <person name="Feng G."/>
            <person name="Li J."/>
            <person name="Zhu H."/>
        </authorList>
    </citation>
    <scope>NUCLEOTIDE SEQUENCE [LARGE SCALE GENOMIC DNA]</scope>
    <source>
        <strain evidence="11 12">RHCKG23</strain>
    </source>
</reference>
<dbReference type="PANTHER" id="PTHR43840:SF15">
    <property type="entry name" value="MITOCHONDRIAL METAL TRANSPORTER 1-RELATED"/>
    <property type="match status" value="1"/>
</dbReference>
<evidence type="ECO:0000256" key="2">
    <source>
        <dbReference type="ARBA" id="ARBA00008114"/>
    </source>
</evidence>
<evidence type="ECO:0000259" key="10">
    <source>
        <dbReference type="Pfam" id="PF16916"/>
    </source>
</evidence>
<dbReference type="InterPro" id="IPR050291">
    <property type="entry name" value="CDF_Transporter"/>
</dbReference>
<dbReference type="Gene3D" id="1.20.1510.10">
    <property type="entry name" value="Cation efflux protein transmembrane domain"/>
    <property type="match status" value="1"/>
</dbReference>
<keyword evidence="5 8" id="KW-1133">Transmembrane helix</keyword>
<feature type="transmembrane region" description="Helical" evidence="8">
    <location>
        <begin position="78"/>
        <end position="99"/>
    </location>
</feature>
<proteinExistence type="inferred from homology"/>
<dbReference type="InterPro" id="IPR027469">
    <property type="entry name" value="Cation_efflux_TMD_sf"/>
</dbReference>
<evidence type="ECO:0000256" key="6">
    <source>
        <dbReference type="ARBA" id="ARBA00023136"/>
    </source>
</evidence>
<name>A0ABT7T7T2_9MICO</name>
<dbReference type="InterPro" id="IPR002524">
    <property type="entry name" value="Cation_efflux"/>
</dbReference>
<feature type="transmembrane region" description="Helical" evidence="8">
    <location>
        <begin position="105"/>
        <end position="123"/>
    </location>
</feature>
<keyword evidence="4 8" id="KW-0812">Transmembrane</keyword>
<organism evidence="11 12">
    <name type="scientific">Curtobacterium citri</name>
    <dbReference type="NCBI Taxonomy" id="3055139"/>
    <lineage>
        <taxon>Bacteria</taxon>
        <taxon>Bacillati</taxon>
        <taxon>Actinomycetota</taxon>
        <taxon>Actinomycetes</taxon>
        <taxon>Micrococcales</taxon>
        <taxon>Microbacteriaceae</taxon>
        <taxon>Curtobacterium</taxon>
    </lineage>
</organism>
<gene>
    <name evidence="11" type="ORF">QUG92_11055</name>
</gene>
<dbReference type="SUPFAM" id="SSF160240">
    <property type="entry name" value="Cation efflux protein cytoplasmic domain-like"/>
    <property type="match status" value="1"/>
</dbReference>